<organism evidence="2 3">
    <name type="scientific">Oryza meyeriana var. granulata</name>
    <dbReference type="NCBI Taxonomy" id="110450"/>
    <lineage>
        <taxon>Eukaryota</taxon>
        <taxon>Viridiplantae</taxon>
        <taxon>Streptophyta</taxon>
        <taxon>Embryophyta</taxon>
        <taxon>Tracheophyta</taxon>
        <taxon>Spermatophyta</taxon>
        <taxon>Magnoliopsida</taxon>
        <taxon>Liliopsida</taxon>
        <taxon>Poales</taxon>
        <taxon>Poaceae</taxon>
        <taxon>BOP clade</taxon>
        <taxon>Oryzoideae</taxon>
        <taxon>Oryzeae</taxon>
        <taxon>Oryzinae</taxon>
        <taxon>Oryza</taxon>
        <taxon>Oryza meyeriana</taxon>
    </lineage>
</organism>
<feature type="region of interest" description="Disordered" evidence="1">
    <location>
        <begin position="14"/>
        <end position="86"/>
    </location>
</feature>
<comment type="caution">
    <text evidence="2">The sequence shown here is derived from an EMBL/GenBank/DDBJ whole genome shotgun (WGS) entry which is preliminary data.</text>
</comment>
<gene>
    <name evidence="2" type="ORF">E2562_025914</name>
</gene>
<name>A0A6G1CIT0_9ORYZ</name>
<feature type="compositionally biased region" description="Basic and acidic residues" evidence="1">
    <location>
        <begin position="59"/>
        <end position="69"/>
    </location>
</feature>
<dbReference type="AlphaFoldDB" id="A0A6G1CIT0"/>
<sequence length="86" mass="9011">MNLRGEAAAASELVAATELLPHPRALSPNSSPPSNDNKEGTAAERAERSAWEGRASPARKREGGKRLASEAKTPTKPSAPTAVSRH</sequence>
<evidence type="ECO:0000256" key="1">
    <source>
        <dbReference type="SAM" id="MobiDB-lite"/>
    </source>
</evidence>
<protein>
    <submittedName>
        <fullName evidence="2">Uncharacterized protein</fullName>
    </submittedName>
</protein>
<proteinExistence type="predicted"/>
<evidence type="ECO:0000313" key="2">
    <source>
        <dbReference type="EMBL" id="KAF0899971.1"/>
    </source>
</evidence>
<keyword evidence="3" id="KW-1185">Reference proteome</keyword>
<feature type="compositionally biased region" description="Basic and acidic residues" evidence="1">
    <location>
        <begin position="36"/>
        <end position="51"/>
    </location>
</feature>
<reference evidence="2 3" key="1">
    <citation type="submission" date="2019-11" db="EMBL/GenBank/DDBJ databases">
        <title>Whole genome sequence of Oryza granulata.</title>
        <authorList>
            <person name="Li W."/>
        </authorList>
    </citation>
    <scope>NUCLEOTIDE SEQUENCE [LARGE SCALE GENOMIC DNA]</scope>
    <source>
        <strain evidence="3">cv. Menghai</strain>
        <tissue evidence="2">Leaf</tissue>
    </source>
</reference>
<dbReference type="Proteomes" id="UP000479710">
    <property type="component" value="Unassembled WGS sequence"/>
</dbReference>
<accession>A0A6G1CIT0</accession>
<dbReference type="EMBL" id="SPHZ02000009">
    <property type="protein sequence ID" value="KAF0899971.1"/>
    <property type="molecule type" value="Genomic_DNA"/>
</dbReference>
<evidence type="ECO:0000313" key="3">
    <source>
        <dbReference type="Proteomes" id="UP000479710"/>
    </source>
</evidence>